<dbReference type="AlphaFoldDB" id="A0A1W0WAK5"/>
<comment type="caution">
    <text evidence="1">The sequence shown here is derived from an EMBL/GenBank/DDBJ whole genome shotgun (WGS) entry which is preliminary data.</text>
</comment>
<keyword evidence="2" id="KW-1185">Reference proteome</keyword>
<dbReference type="EMBL" id="MTYJ01000149">
    <property type="protein sequence ID" value="OQV12256.1"/>
    <property type="molecule type" value="Genomic_DNA"/>
</dbReference>
<proteinExistence type="predicted"/>
<gene>
    <name evidence="1" type="ORF">BV898_13450</name>
</gene>
<protein>
    <recommendedName>
        <fullName evidence="3">Receptor ligand binding region domain-containing protein</fullName>
    </recommendedName>
</protein>
<sequence length="121" mass="13992">MYAFSEELNVPMFACPGAGLASLAWNSIRNRFPLMLCIPYGFSDLGRSLSTFLDRYNYSHISLFRKDFHAFHSLTSKYLFNYFRLNNPKVFVNAVEIAFIGKTLTRDAARTVKKQNRNVSY</sequence>
<evidence type="ECO:0000313" key="1">
    <source>
        <dbReference type="EMBL" id="OQV12256.1"/>
    </source>
</evidence>
<evidence type="ECO:0008006" key="3">
    <source>
        <dbReference type="Google" id="ProtNLM"/>
    </source>
</evidence>
<name>A0A1W0WAK5_HYPEX</name>
<organism evidence="1 2">
    <name type="scientific">Hypsibius exemplaris</name>
    <name type="common">Freshwater tardigrade</name>
    <dbReference type="NCBI Taxonomy" id="2072580"/>
    <lineage>
        <taxon>Eukaryota</taxon>
        <taxon>Metazoa</taxon>
        <taxon>Ecdysozoa</taxon>
        <taxon>Tardigrada</taxon>
        <taxon>Eutardigrada</taxon>
        <taxon>Parachela</taxon>
        <taxon>Hypsibioidea</taxon>
        <taxon>Hypsibiidae</taxon>
        <taxon>Hypsibius</taxon>
    </lineage>
</organism>
<dbReference type="Proteomes" id="UP000192578">
    <property type="component" value="Unassembled WGS sequence"/>
</dbReference>
<reference evidence="2" key="1">
    <citation type="submission" date="2017-01" db="EMBL/GenBank/DDBJ databases">
        <title>Comparative genomics of anhydrobiosis in the tardigrade Hypsibius dujardini.</title>
        <authorList>
            <person name="Yoshida Y."/>
            <person name="Koutsovoulos G."/>
            <person name="Laetsch D."/>
            <person name="Stevens L."/>
            <person name="Kumar S."/>
            <person name="Horikawa D."/>
            <person name="Ishino K."/>
            <person name="Komine S."/>
            <person name="Tomita M."/>
            <person name="Blaxter M."/>
            <person name="Arakawa K."/>
        </authorList>
    </citation>
    <scope>NUCLEOTIDE SEQUENCE [LARGE SCALE GENOMIC DNA]</scope>
    <source>
        <strain evidence="2">Z151</strain>
    </source>
</reference>
<evidence type="ECO:0000313" key="2">
    <source>
        <dbReference type="Proteomes" id="UP000192578"/>
    </source>
</evidence>
<accession>A0A1W0WAK5</accession>